<keyword evidence="2 6" id="KW-1003">Cell membrane</keyword>
<protein>
    <recommendedName>
        <fullName evidence="6">Gustatory receptor</fullName>
    </recommendedName>
</protein>
<evidence type="ECO:0000313" key="7">
    <source>
        <dbReference type="EMBL" id="GFG28127.1"/>
    </source>
</evidence>
<evidence type="ECO:0000256" key="5">
    <source>
        <dbReference type="ARBA" id="ARBA00023136"/>
    </source>
</evidence>
<keyword evidence="3 6" id="KW-0812">Transmembrane</keyword>
<dbReference type="EMBL" id="BLKM01006525">
    <property type="protein sequence ID" value="GFG28127.1"/>
    <property type="molecule type" value="Genomic_DNA"/>
</dbReference>
<proteinExistence type="inferred from homology"/>
<feature type="transmembrane region" description="Helical" evidence="6">
    <location>
        <begin position="89"/>
        <end position="109"/>
    </location>
</feature>
<dbReference type="InterPro" id="IPR013604">
    <property type="entry name" value="7TM_chemorcpt"/>
</dbReference>
<reference evidence="8" key="1">
    <citation type="submission" date="2020-01" db="EMBL/GenBank/DDBJ databases">
        <title>Draft genome sequence of the Termite Coptotermes fromosanus.</title>
        <authorList>
            <person name="Itakura S."/>
            <person name="Yosikawa Y."/>
            <person name="Umezawa K."/>
        </authorList>
    </citation>
    <scope>NUCLEOTIDE SEQUENCE [LARGE SCALE GENOMIC DNA]</scope>
</reference>
<keyword evidence="5 6" id="KW-0472">Membrane</keyword>
<keyword evidence="6" id="KW-0807">Transducer</keyword>
<comment type="subcellular location">
    <subcellularLocation>
        <location evidence="1 6">Cell membrane</location>
        <topology evidence="1 6">Multi-pass membrane protein</topology>
    </subcellularLocation>
</comment>
<feature type="transmembrane region" description="Helical" evidence="6">
    <location>
        <begin position="129"/>
        <end position="150"/>
    </location>
</feature>
<dbReference type="InParanoid" id="A0A6L2PDI2"/>
<comment type="function">
    <text evidence="6">Gustatory receptor which mediates acceptance or avoidance behavior, depending on its substrates.</text>
</comment>
<name>A0A6L2PDI2_COPFO</name>
<feature type="transmembrane region" description="Helical" evidence="6">
    <location>
        <begin position="317"/>
        <end position="338"/>
    </location>
</feature>
<dbReference type="GO" id="GO:0007165">
    <property type="term" value="P:signal transduction"/>
    <property type="evidence" value="ECO:0007669"/>
    <property type="project" value="UniProtKB-KW"/>
</dbReference>
<keyword evidence="6" id="KW-0675">Receptor</keyword>
<evidence type="ECO:0000256" key="4">
    <source>
        <dbReference type="ARBA" id="ARBA00022989"/>
    </source>
</evidence>
<evidence type="ECO:0000256" key="3">
    <source>
        <dbReference type="ARBA" id="ARBA00022692"/>
    </source>
</evidence>
<feature type="transmembrane region" description="Helical" evidence="6">
    <location>
        <begin position="184"/>
        <end position="209"/>
    </location>
</feature>
<keyword evidence="4 6" id="KW-1133">Transmembrane helix</keyword>
<organism evidence="7 8">
    <name type="scientific">Coptotermes formosanus</name>
    <name type="common">Formosan subterranean termite</name>
    <dbReference type="NCBI Taxonomy" id="36987"/>
    <lineage>
        <taxon>Eukaryota</taxon>
        <taxon>Metazoa</taxon>
        <taxon>Ecdysozoa</taxon>
        <taxon>Arthropoda</taxon>
        <taxon>Hexapoda</taxon>
        <taxon>Insecta</taxon>
        <taxon>Pterygota</taxon>
        <taxon>Neoptera</taxon>
        <taxon>Polyneoptera</taxon>
        <taxon>Dictyoptera</taxon>
        <taxon>Blattodea</taxon>
        <taxon>Blattoidea</taxon>
        <taxon>Termitoidae</taxon>
        <taxon>Rhinotermitidae</taxon>
        <taxon>Coptotermes</taxon>
    </lineage>
</organism>
<evidence type="ECO:0000313" key="8">
    <source>
        <dbReference type="Proteomes" id="UP000502823"/>
    </source>
</evidence>
<sequence>MFPKEEHFINPERFHIGIQKTTPAIFETRNKLLSKERGSCTQSENIWHREPISNEFYHNQLRPVLIIRRVFGVLPVKLPIEEVPTFNKCSLITAYSVCLFVLTTVMSFFTFRHILSALLAGEQDFFSTIFYSMMLLLLLIPICSPILAWLDLSKFIQYMGKWIKFQMLFLRVTRSPLTLNMKKTCILGVILSSTPGICAIIFHFCAPYIPLWQIPGFYILLTLVNCHVNLWVITCKFLSKAGKSLARNFKGELKQKAYTAKTVGQYRILWLRLSQLASGLGDAMGKTSCFFFAIHLFLMTLVLYGFMYAIIRKTEVLIQTIGLGAAILTNVWGYYLVCNTAYKVYLNRCCCANTQACNIKQQTAFARGKVDNVSYLLLFLGQDGNAGATAAHRAFQSKPGCSDRGKGRQAEGTYRSCVKRQHNNRI</sequence>
<feature type="transmembrane region" description="Helical" evidence="6">
    <location>
        <begin position="215"/>
        <end position="238"/>
    </location>
</feature>
<gene>
    <name evidence="7" type="ORF">Cfor_01966</name>
</gene>
<dbReference type="AlphaFoldDB" id="A0A6L2PDI2"/>
<accession>A0A6L2PDI2</accession>
<dbReference type="Pfam" id="PF08395">
    <property type="entry name" value="7tm_7"/>
    <property type="match status" value="1"/>
</dbReference>
<evidence type="ECO:0000256" key="2">
    <source>
        <dbReference type="ARBA" id="ARBA00022475"/>
    </source>
</evidence>
<evidence type="ECO:0000256" key="1">
    <source>
        <dbReference type="ARBA" id="ARBA00004651"/>
    </source>
</evidence>
<dbReference type="OrthoDB" id="6625921at2759"/>
<comment type="similarity">
    <text evidence="6">Belongs to the insect chemoreceptor superfamily. Gustatory receptor (GR) family.</text>
</comment>
<comment type="caution">
    <text evidence="7">The sequence shown here is derived from an EMBL/GenBank/DDBJ whole genome shotgun (WGS) entry which is preliminary data.</text>
</comment>
<feature type="transmembrane region" description="Helical" evidence="6">
    <location>
        <begin position="289"/>
        <end position="311"/>
    </location>
</feature>
<comment type="caution">
    <text evidence="6">Lacks conserved residue(s) required for the propagation of feature annotation.</text>
</comment>
<evidence type="ECO:0000256" key="6">
    <source>
        <dbReference type="RuleBase" id="RU363108"/>
    </source>
</evidence>
<dbReference type="GO" id="GO:0005886">
    <property type="term" value="C:plasma membrane"/>
    <property type="evidence" value="ECO:0007669"/>
    <property type="project" value="UniProtKB-SubCell"/>
</dbReference>
<dbReference type="GO" id="GO:0050909">
    <property type="term" value="P:sensory perception of taste"/>
    <property type="evidence" value="ECO:0007669"/>
    <property type="project" value="InterPro"/>
</dbReference>
<keyword evidence="8" id="KW-1185">Reference proteome</keyword>
<dbReference type="Proteomes" id="UP000502823">
    <property type="component" value="Unassembled WGS sequence"/>
</dbReference>